<gene>
    <name evidence="18" type="primary">LOC116289011</name>
</gene>
<dbReference type="Proteomes" id="UP000515163">
    <property type="component" value="Unplaced"/>
</dbReference>
<feature type="disulfide bond" evidence="12">
    <location>
        <begin position="788"/>
        <end position="805"/>
    </location>
</feature>
<keyword evidence="8 12" id="KW-1015">Disulfide bond</keyword>
<evidence type="ECO:0000256" key="2">
    <source>
        <dbReference type="ARBA" id="ARBA00004498"/>
    </source>
</evidence>
<protein>
    <submittedName>
        <fullName evidence="18">Laminin subunit alpha-5-like</fullName>
    </submittedName>
</protein>
<evidence type="ECO:0000313" key="17">
    <source>
        <dbReference type="Proteomes" id="UP000515163"/>
    </source>
</evidence>
<feature type="domain" description="Laminin EGF-like" evidence="15">
    <location>
        <begin position="737"/>
        <end position="785"/>
    </location>
</feature>
<dbReference type="PANTHER" id="PTHR10574">
    <property type="entry name" value="NETRIN/LAMININ-RELATED"/>
    <property type="match status" value="1"/>
</dbReference>
<feature type="disulfide bond" evidence="12">
    <location>
        <begin position="786"/>
        <end position="798"/>
    </location>
</feature>
<evidence type="ECO:0000256" key="1">
    <source>
        <dbReference type="ARBA" id="ARBA00004316"/>
    </source>
</evidence>
<dbReference type="FunFam" id="2.10.25.10:FF:000775">
    <property type="entry name" value="Predicted protein"/>
    <property type="match status" value="1"/>
</dbReference>
<dbReference type="SUPFAM" id="SSF57196">
    <property type="entry name" value="EGF/Laminin"/>
    <property type="match status" value="9"/>
</dbReference>
<evidence type="ECO:0000259" key="16">
    <source>
        <dbReference type="PROSITE" id="PS51117"/>
    </source>
</evidence>
<evidence type="ECO:0000256" key="7">
    <source>
        <dbReference type="ARBA" id="ARBA00023054"/>
    </source>
</evidence>
<keyword evidence="4" id="KW-0272">Extracellular matrix</keyword>
<feature type="domain" description="Laminin EGF-like" evidence="15">
    <location>
        <begin position="388"/>
        <end position="439"/>
    </location>
</feature>
<dbReference type="InterPro" id="IPR000034">
    <property type="entry name" value="Laminin_IV"/>
</dbReference>
<evidence type="ECO:0000256" key="8">
    <source>
        <dbReference type="ARBA" id="ARBA00023157"/>
    </source>
</evidence>
<dbReference type="InterPro" id="IPR008211">
    <property type="entry name" value="Laminin_N"/>
</dbReference>
<dbReference type="PROSITE" id="PS51117">
    <property type="entry name" value="LAMININ_NTER"/>
    <property type="match status" value="1"/>
</dbReference>
<dbReference type="GeneID" id="116289011"/>
<feature type="disulfide bond" evidence="12">
    <location>
        <begin position="904"/>
        <end position="913"/>
    </location>
</feature>
<dbReference type="Gene3D" id="2.170.300.10">
    <property type="entry name" value="Tie2 ligand-binding domain superfamily"/>
    <property type="match status" value="2"/>
</dbReference>
<keyword evidence="9" id="KW-0325">Glycoprotein</keyword>
<feature type="domain" description="Laminin EGF-like" evidence="15">
    <location>
        <begin position="786"/>
        <end position="834"/>
    </location>
</feature>
<feature type="coiled-coil region" evidence="13">
    <location>
        <begin position="1793"/>
        <end position="1857"/>
    </location>
</feature>
<evidence type="ECO:0000256" key="13">
    <source>
        <dbReference type="SAM" id="Coils"/>
    </source>
</evidence>
<dbReference type="InterPro" id="IPR050440">
    <property type="entry name" value="Laminin/Netrin_ECM"/>
</dbReference>
<feature type="disulfide bond" evidence="12">
    <location>
        <begin position="856"/>
        <end position="865"/>
    </location>
</feature>
<evidence type="ECO:0000256" key="4">
    <source>
        <dbReference type="ARBA" id="ARBA00022530"/>
    </source>
</evidence>
<organism evidence="17 18">
    <name type="scientific">Actinia tenebrosa</name>
    <name type="common">Australian red waratah sea anemone</name>
    <dbReference type="NCBI Taxonomy" id="6105"/>
    <lineage>
        <taxon>Eukaryota</taxon>
        <taxon>Metazoa</taxon>
        <taxon>Cnidaria</taxon>
        <taxon>Anthozoa</taxon>
        <taxon>Hexacorallia</taxon>
        <taxon>Actiniaria</taxon>
        <taxon>Actiniidae</taxon>
        <taxon>Actinia</taxon>
    </lineage>
</organism>
<feature type="disulfide bond" evidence="12">
    <location>
        <begin position="883"/>
        <end position="895"/>
    </location>
</feature>
<dbReference type="Gene3D" id="2.60.120.260">
    <property type="entry name" value="Galactose-binding domain-like"/>
    <property type="match status" value="1"/>
</dbReference>
<feature type="domain" description="Laminin N-terminal" evidence="16">
    <location>
        <begin position="30"/>
        <end position="271"/>
    </location>
</feature>
<dbReference type="PROSITE" id="PS01248">
    <property type="entry name" value="EGF_LAM_1"/>
    <property type="match status" value="4"/>
</dbReference>
<dbReference type="GO" id="GO:0009888">
    <property type="term" value="P:tissue development"/>
    <property type="evidence" value="ECO:0007669"/>
    <property type="project" value="TreeGrafter"/>
</dbReference>
<evidence type="ECO:0000256" key="5">
    <source>
        <dbReference type="ARBA" id="ARBA00022729"/>
    </source>
</evidence>
<keyword evidence="7 13" id="KW-0175">Coiled coil</keyword>
<feature type="disulfide bond" evidence="12">
    <location>
        <begin position="410"/>
        <end position="419"/>
    </location>
</feature>
<feature type="domain" description="Laminin EGF-like" evidence="15">
    <location>
        <begin position="440"/>
        <end position="492"/>
    </location>
</feature>
<keyword evidence="5 14" id="KW-0732">Signal</keyword>
<dbReference type="GO" id="GO:0009887">
    <property type="term" value="P:animal organ morphogenesis"/>
    <property type="evidence" value="ECO:0007669"/>
    <property type="project" value="TreeGrafter"/>
</dbReference>
<feature type="disulfide bond" evidence="12">
    <location>
        <begin position="807"/>
        <end position="816"/>
    </location>
</feature>
<keyword evidence="10" id="KW-0966">Cell projection</keyword>
<sequence>MFSLVVVVVALLGIKNVIAECFDGPEAKSEHIVCIPGHWDIAKLHNARITATSTCGTPPETYCRLKPMNGCFKCNSSNSDDSHPAKYIVDKSTSPTKWWQSETWWKWHQTHPTESLQVNITLSFSKSFDMTGLLALTFESPRPLQMILEKSSDWGRSWITLQYYASNCEQRFNMETTDPLEMRLNDSKPFCTEKYSLISPQRGGKVFFDFKTRYDEEADFFHPFIQEYLHTTDLRIRLEYPGTNGLENGGKTEDILNQFYYAISDLSIIGRCKCYGHARYCDYGNNSISNTTKCECLHNTDGFDCERCLPLYNNRTWQPATSKYEPNPCERCECNDHADACAFNKDLGFGVCEDCKHNTAGYFCHECQDKFYRNTSLPLNHPLVCPACDCYMEGIINNGTCNQTNGQCECRHNVTGRQCDRCVDTYYGYTNDPQGHCTACKCVETGTVNGSLNCEQVTGQCHCKPNIDQRMCSRCKDGYYKFPKNISEDCLRCDCDYGGSTSGLCNKIYGTCECRRNIQGTRCTLVPQGYYTGSLTHFKIEAEQSEGTYQYTANTEDLNKYFTGTGYAKISSKQFVNLNFKSNTTFKGYAVLRYTSAADSIGDLQMKIVGKDTVGCAAFTSSTESIRGLQKGNGTAWRSNSVIDICKGQEYSFNVSFTTVMDSSIQLDSLILLPLINETKIYDIASKEGHAHGIDASTIHGCWVNATSIVATNQSLPVCENVTFSVMTEVLDGALPCQCNSVGSIPNTFCDKQGGQCQCKPGVTGQSCDQCMPGYYNFTSEGCTACDCSSLGSHHLVCDAVTGQCPCRPGVITRACSRCNHTYYGFNTGKGCVECKCNASGSADMQCDGDTGKCPCKNSTRGDKCDECNHGFYNYTSTGCQSCNCDQAGSSTLQCHLETGECTCKKNVLGFKCDECKPSTYNRDVNNPHGCTPCFCFDRSGNCSSAKGFVKSFITSSPGSDDGWALGERQGISKFEQDAQKLSLRFSPPARQSLTLPEDFKRYHLRSYGELITFNLTYTGASSVKANWSLNVESRIGITISFPLQPPSSINITYYYVRLHEAYASTMVSARQLQKALSDIFTMKIVGEFYTNGSLTLSEAKLHMAVQGTIGEPAGNVENCTCQDEKFTGLSCELCGEGYTRISSAPAHNTSRFSYGCELCSCTNRSIECDPENGTCKNCRIGTEGNKCELCEPNVDNSTDTDCTRCFPGYYGLYLQGNPRGCSPCGCLEPNTLYGNQTVCQTGLNASTDTGQCVCKADITGRTCDRCHENAYNDSKGHCIDCPECYRLLQVFVHDLRTNITGLVNSTNRVRNGRIGDETFAKRLETSKNNVRQLVLKAQNSTGVEKELHDELVNLNKSLDYMESVLKGEVTSGVTSVEGVATKASKERNTTEELMKVTQTLVIQAYRLLSSSISMITNQTKDTEGYLAGLVPRFGTYANEASTISAKQNETGQDILRKTLTAEGLVRDADSISIATASDHQVNIELIRRLKLETEAVKELGVRVNDSAYAVFANTSVVLSNAQRALRDVNSLKPDNSLAVQQILNNATKLVDNATQAVQVVKELYQNHSTLISNVEKAVRDTKVLISRVTSMDGGATAMLAEARRAEAEAQAAVDLSNKTHEDMKEMLQILNDFETKANESKYLAQHALEKSKQANETSNYAIEYSQNISASIQAALDIATDGLEMARKVQNLSKEENKIVSAVFSQAIVLQGNADSSTHTPEILISKNTSTSNIGQIIKQPIKSCEENYSRSADFAKKESEVARVTSEQASQGINSAKNGVDRILSEIPHLQQVNATRLSELQEEIKRLRENFSQKNVQQLNAQLKVKKDKQQSFIDDYKTKLQELRTQVEEMKLLRSSLSSVPHRGCT</sequence>
<dbReference type="OrthoDB" id="9981301at2759"/>
<dbReference type="GO" id="GO:0042995">
    <property type="term" value="C:cell projection"/>
    <property type="evidence" value="ECO:0007669"/>
    <property type="project" value="UniProtKB-SubCell"/>
</dbReference>
<keyword evidence="17" id="KW-1185">Reference proteome</keyword>
<dbReference type="Pfam" id="PF00055">
    <property type="entry name" value="Laminin_N"/>
    <property type="match status" value="1"/>
</dbReference>
<evidence type="ECO:0000256" key="3">
    <source>
        <dbReference type="ARBA" id="ARBA00022525"/>
    </source>
</evidence>
<dbReference type="FunFam" id="2.10.25.10:FF:000082">
    <property type="entry name" value="Laminin subunit alpha 1"/>
    <property type="match status" value="1"/>
</dbReference>
<feature type="disulfide bond" evidence="12">
    <location>
        <begin position="759"/>
        <end position="768"/>
    </location>
</feature>
<accession>A0A6P8HGN4</accession>
<dbReference type="InterPro" id="IPR002049">
    <property type="entry name" value="LE_dom"/>
</dbReference>
<feature type="disulfide bond" evidence="12">
    <location>
        <begin position="835"/>
        <end position="847"/>
    </location>
</feature>
<feature type="domain" description="Laminin EGF-like" evidence="15">
    <location>
        <begin position="835"/>
        <end position="882"/>
    </location>
</feature>
<dbReference type="FunFam" id="2.10.25.10:FF:000074">
    <property type="entry name" value="Laminin subunit alpha"/>
    <property type="match status" value="1"/>
</dbReference>
<evidence type="ECO:0000256" key="12">
    <source>
        <dbReference type="PROSITE-ProRule" id="PRU00460"/>
    </source>
</evidence>
<dbReference type="PANTHER" id="PTHR10574:SF440">
    <property type="entry name" value="LAMININ EGF-LIKE DOMAIN-CONTAINING PROTEIN"/>
    <property type="match status" value="1"/>
</dbReference>
<dbReference type="SMART" id="SM00180">
    <property type="entry name" value="EGF_Lam"/>
    <property type="match status" value="11"/>
</dbReference>
<keyword evidence="3" id="KW-0964">Secreted</keyword>
<evidence type="ECO:0000256" key="11">
    <source>
        <dbReference type="ARBA" id="ARBA00023292"/>
    </source>
</evidence>
<dbReference type="Gene3D" id="2.10.25.10">
    <property type="entry name" value="Laminin"/>
    <property type="match status" value="8"/>
</dbReference>
<dbReference type="KEGG" id="aten:116289011"/>
<dbReference type="SMART" id="SM00136">
    <property type="entry name" value="LamNT"/>
    <property type="match status" value="1"/>
</dbReference>
<comment type="subcellular location">
    <subcellularLocation>
        <location evidence="1">Cell projection</location>
    </subcellularLocation>
    <subcellularLocation>
        <location evidence="2">Secreted</location>
        <location evidence="2">Extracellular space</location>
        <location evidence="2">Extracellular matrix</location>
    </subcellularLocation>
</comment>
<dbReference type="FunFam" id="2.10.25.10:FF:000135">
    <property type="entry name" value="Laminin subunit beta 4"/>
    <property type="match status" value="1"/>
</dbReference>
<dbReference type="PRINTS" id="PR00011">
    <property type="entry name" value="EGFLAMININ"/>
</dbReference>
<feature type="disulfide bond" evidence="12">
    <location>
        <begin position="463"/>
        <end position="472"/>
    </location>
</feature>
<feature type="signal peptide" evidence="14">
    <location>
        <begin position="1"/>
        <end position="19"/>
    </location>
</feature>
<feature type="domain" description="Laminin EGF-like" evidence="15">
    <location>
        <begin position="883"/>
        <end position="933"/>
    </location>
</feature>
<evidence type="ECO:0000256" key="6">
    <source>
        <dbReference type="ARBA" id="ARBA00022737"/>
    </source>
</evidence>
<evidence type="ECO:0000256" key="14">
    <source>
        <dbReference type="SAM" id="SignalP"/>
    </source>
</evidence>
<proteinExistence type="predicted"/>
<dbReference type="RefSeq" id="XP_031551742.1">
    <property type="nucleotide sequence ID" value="XM_031695882.1"/>
</dbReference>
<dbReference type="CDD" id="cd00055">
    <property type="entry name" value="EGF_Lam"/>
    <property type="match status" value="11"/>
</dbReference>
<feature type="disulfide bond" evidence="12">
    <location>
        <begin position="837"/>
        <end position="854"/>
    </location>
</feature>
<evidence type="ECO:0000256" key="9">
    <source>
        <dbReference type="ARBA" id="ARBA00023180"/>
    </source>
</evidence>
<dbReference type="Pfam" id="PF00052">
    <property type="entry name" value="Laminin_B"/>
    <property type="match status" value="1"/>
</dbReference>
<name>A0A6P8HGN4_ACTTE</name>
<evidence type="ECO:0000259" key="15">
    <source>
        <dbReference type="PROSITE" id="PS50027"/>
    </source>
</evidence>
<dbReference type="PROSITE" id="PS50027">
    <property type="entry name" value="EGF_LAM_2"/>
    <property type="match status" value="6"/>
</dbReference>
<evidence type="ECO:0000313" key="18">
    <source>
        <dbReference type="RefSeq" id="XP_031551742.1"/>
    </source>
</evidence>
<feature type="chain" id="PRO_5028410270" evidence="14">
    <location>
        <begin position="20"/>
        <end position="1870"/>
    </location>
</feature>
<keyword evidence="6" id="KW-0677">Repeat</keyword>
<dbReference type="InParanoid" id="A0A6P8HGN4"/>
<feature type="disulfide bond" evidence="12">
    <location>
        <begin position="885"/>
        <end position="902"/>
    </location>
</feature>
<dbReference type="FunFam" id="2.10.25.10:FF:000224">
    <property type="entry name" value="Usherin"/>
    <property type="match status" value="1"/>
</dbReference>
<dbReference type="FunFam" id="2.10.25.10:FF:000090">
    <property type="entry name" value="laminin subunit alpha"/>
    <property type="match status" value="1"/>
</dbReference>
<reference evidence="18" key="1">
    <citation type="submission" date="2025-08" db="UniProtKB">
        <authorList>
            <consortium name="RefSeq"/>
        </authorList>
    </citation>
    <scope>IDENTIFICATION</scope>
    <source>
        <tissue evidence="18">Tentacle</tissue>
    </source>
</reference>
<keyword evidence="11 12" id="KW-0424">Laminin EGF-like domain</keyword>
<evidence type="ECO:0000256" key="10">
    <source>
        <dbReference type="ARBA" id="ARBA00023273"/>
    </source>
</evidence>
<comment type="caution">
    <text evidence="12">Lacks conserved residue(s) required for the propagation of feature annotation.</text>
</comment>
<dbReference type="Pfam" id="PF00053">
    <property type="entry name" value="EGF_laminin"/>
    <property type="match status" value="11"/>
</dbReference>